<proteinExistence type="inferred from homology"/>
<evidence type="ECO:0000313" key="8">
    <source>
        <dbReference type="EnsemblMetazoa" id="XP_014243590.1"/>
    </source>
</evidence>
<evidence type="ECO:0000259" key="7">
    <source>
        <dbReference type="PROSITE" id="PS51686"/>
    </source>
</evidence>
<dbReference type="InterPro" id="IPR049561">
    <property type="entry name" value="NSUN5_7_fdxn-like"/>
</dbReference>
<evidence type="ECO:0000256" key="5">
    <source>
        <dbReference type="PROSITE-ProRule" id="PRU01023"/>
    </source>
</evidence>
<comment type="similarity">
    <text evidence="5">Belongs to the class I-like SAM-binding methyltransferase superfamily. RsmB/NOP family.</text>
</comment>
<dbReference type="GO" id="GO:0008173">
    <property type="term" value="F:RNA methyltransferase activity"/>
    <property type="evidence" value="ECO:0007669"/>
    <property type="project" value="InterPro"/>
</dbReference>
<sequence length="583" mass="66135">MYTSAAIIAENCVEKGLGLKYQLYNREYLKDKQNVASVSFLVQNCLKRKAEIDDLIKNTGLFQMLTKNDIWLARILVVELVLGRKSFKCTDKISKIVYKYKKRLRELGSGMKVENKAIPRYVRINLLKTNLEPALSQLKEKGFLQLETPKELNGFYEKLKNLKEKEFMLDFHVPALLVFHPKTKFFNFEWVLNGSFILQDKSSCMVSPLLSPHPGSLTLDMCAAPGYKTLHLATYLQNVGDIICVDRSKDRFANLLKLKKALDLTNVHCFNQDAFDDNFGSFNKNDISYIILDPPCSGSGIVKNYDYEESPTNNSKRLNSLHNLQSKLLRRALTDFPSARRVVYSTCSLTVEEDEEVIEEFIQPPNGFTLVNLSSFYYGVSTGDPKYKCGTFCIKMRPDRELTNGFFIAMFERINPKESVSPKRNIHDSHEIISIGTDENNPGSFKKAKIDYKDANKKETLDSQNESSGEDFKHNGTEGERESRDDVSNESEEEVENDTDSTGSKSDNQGDNNDKNDTCENIKNSTSSPQKYNMSKGGQPEVSSNGDAGTSGGTNGFHQTGEEKRRPGQFVRKRKYFKGFKSF</sequence>
<protein>
    <recommendedName>
        <fullName evidence="7">SAM-dependent MTase RsmB/NOP-type domain-containing protein</fullName>
    </recommendedName>
</protein>
<dbReference type="OMA" id="TEQAGCE"/>
<feature type="binding site" evidence="5">
    <location>
        <position position="246"/>
    </location>
    <ligand>
        <name>S-adenosyl-L-methionine</name>
        <dbReference type="ChEBI" id="CHEBI:59789"/>
    </ligand>
</feature>
<dbReference type="InterPro" id="IPR001678">
    <property type="entry name" value="MeTrfase_RsmB-F_NOP2_dom"/>
</dbReference>
<dbReference type="KEGG" id="clec:106663337"/>
<evidence type="ECO:0000256" key="4">
    <source>
        <dbReference type="ARBA" id="ARBA00022884"/>
    </source>
</evidence>
<feature type="binding site" evidence="5">
    <location>
        <position position="293"/>
    </location>
    <ligand>
        <name>S-adenosyl-L-methionine</name>
        <dbReference type="ChEBI" id="CHEBI:59789"/>
    </ligand>
</feature>
<dbReference type="InterPro" id="IPR049560">
    <property type="entry name" value="MeTrfase_RsmB-F_NOP2_cat"/>
</dbReference>
<dbReference type="Pfam" id="PF01189">
    <property type="entry name" value="Methyltr_RsmB-F"/>
    <property type="match status" value="1"/>
</dbReference>
<evidence type="ECO:0000256" key="6">
    <source>
        <dbReference type="SAM" id="MobiDB-lite"/>
    </source>
</evidence>
<dbReference type="InterPro" id="IPR048889">
    <property type="entry name" value="NSUN5_RCM1_N"/>
</dbReference>
<dbReference type="PROSITE" id="PS51686">
    <property type="entry name" value="SAM_MT_RSMB_NOP"/>
    <property type="match status" value="1"/>
</dbReference>
<dbReference type="PANTHER" id="PTHR22807">
    <property type="entry name" value="NOP2 YEAST -RELATED NOL1/NOP2/FMU SUN DOMAIN-CONTAINING"/>
    <property type="match status" value="1"/>
</dbReference>
<dbReference type="InterPro" id="IPR023267">
    <property type="entry name" value="RCMT"/>
</dbReference>
<feature type="binding site" evidence="5">
    <location>
        <position position="273"/>
    </location>
    <ligand>
        <name>S-adenosyl-L-methionine</name>
        <dbReference type="ChEBI" id="CHEBI:59789"/>
    </ligand>
</feature>
<dbReference type="GO" id="GO:0070475">
    <property type="term" value="P:rRNA base methylation"/>
    <property type="evidence" value="ECO:0007669"/>
    <property type="project" value="TreeGrafter"/>
</dbReference>
<dbReference type="GO" id="GO:0003723">
    <property type="term" value="F:RNA binding"/>
    <property type="evidence" value="ECO:0007669"/>
    <property type="project" value="UniProtKB-UniRule"/>
</dbReference>
<dbReference type="CDD" id="cd02440">
    <property type="entry name" value="AdoMet_MTases"/>
    <property type="match status" value="1"/>
</dbReference>
<dbReference type="Gene3D" id="3.40.50.150">
    <property type="entry name" value="Vaccinia Virus protein VP39"/>
    <property type="match status" value="1"/>
</dbReference>
<dbReference type="AlphaFoldDB" id="A0A8I6RED5"/>
<keyword evidence="4 5" id="KW-0694">RNA-binding</keyword>
<dbReference type="Pfam" id="PF21153">
    <property type="entry name" value="NSUN5_N"/>
    <property type="match status" value="1"/>
</dbReference>
<comment type="caution">
    <text evidence="5">Lacks conserved residue(s) required for the propagation of feature annotation.</text>
</comment>
<name>A0A8I6RED5_CIMLE</name>
<evidence type="ECO:0000256" key="1">
    <source>
        <dbReference type="ARBA" id="ARBA00022603"/>
    </source>
</evidence>
<dbReference type="Pfam" id="PF21148">
    <property type="entry name" value="NSUN5_fdxn-like"/>
    <property type="match status" value="1"/>
</dbReference>
<feature type="compositionally biased region" description="Basic residues" evidence="6">
    <location>
        <begin position="571"/>
        <end position="583"/>
    </location>
</feature>
<dbReference type="RefSeq" id="XP_014243590.1">
    <property type="nucleotide sequence ID" value="XM_014388104.1"/>
</dbReference>
<dbReference type="CTD" id="55695"/>
<feature type="domain" description="SAM-dependent MTase RsmB/NOP-type" evidence="7">
    <location>
        <begin position="110"/>
        <end position="414"/>
    </location>
</feature>
<dbReference type="SUPFAM" id="SSF53335">
    <property type="entry name" value="S-adenosyl-L-methionine-dependent methyltransferases"/>
    <property type="match status" value="1"/>
</dbReference>
<evidence type="ECO:0000256" key="2">
    <source>
        <dbReference type="ARBA" id="ARBA00022679"/>
    </source>
</evidence>
<evidence type="ECO:0000313" key="9">
    <source>
        <dbReference type="Proteomes" id="UP000494040"/>
    </source>
</evidence>
<dbReference type="InterPro" id="IPR029063">
    <property type="entry name" value="SAM-dependent_MTases_sf"/>
</dbReference>
<dbReference type="PRINTS" id="PR02008">
    <property type="entry name" value="RCMTFAMILY"/>
</dbReference>
<reference evidence="8" key="1">
    <citation type="submission" date="2022-01" db="UniProtKB">
        <authorList>
            <consortium name="EnsemblMetazoa"/>
        </authorList>
    </citation>
    <scope>IDENTIFICATION</scope>
</reference>
<organism evidence="8 9">
    <name type="scientific">Cimex lectularius</name>
    <name type="common">Bed bug</name>
    <name type="synonym">Acanthia lectularia</name>
    <dbReference type="NCBI Taxonomy" id="79782"/>
    <lineage>
        <taxon>Eukaryota</taxon>
        <taxon>Metazoa</taxon>
        <taxon>Ecdysozoa</taxon>
        <taxon>Arthropoda</taxon>
        <taxon>Hexapoda</taxon>
        <taxon>Insecta</taxon>
        <taxon>Pterygota</taxon>
        <taxon>Neoptera</taxon>
        <taxon>Paraneoptera</taxon>
        <taxon>Hemiptera</taxon>
        <taxon>Heteroptera</taxon>
        <taxon>Panheteroptera</taxon>
        <taxon>Cimicomorpha</taxon>
        <taxon>Cimicidae</taxon>
        <taxon>Cimex</taxon>
    </lineage>
</organism>
<feature type="compositionally biased region" description="Basic and acidic residues" evidence="6">
    <location>
        <begin position="470"/>
        <end position="487"/>
    </location>
</feature>
<dbReference type="OrthoDB" id="435282at2759"/>
<keyword evidence="3 5" id="KW-0949">S-adenosyl-L-methionine</keyword>
<dbReference type="PANTHER" id="PTHR22807:SF4">
    <property type="entry name" value="28S RRNA (CYTOSINE-C(5))-METHYLTRANSFERASE"/>
    <property type="match status" value="1"/>
</dbReference>
<evidence type="ECO:0000256" key="3">
    <source>
        <dbReference type="ARBA" id="ARBA00022691"/>
    </source>
</evidence>
<dbReference type="GO" id="GO:0005730">
    <property type="term" value="C:nucleolus"/>
    <property type="evidence" value="ECO:0007669"/>
    <property type="project" value="TreeGrafter"/>
</dbReference>
<keyword evidence="2 5" id="KW-0808">Transferase</keyword>
<keyword evidence="1 5" id="KW-0489">Methyltransferase</keyword>
<feature type="region of interest" description="Disordered" evidence="6">
    <location>
        <begin position="458"/>
        <end position="583"/>
    </location>
</feature>
<accession>A0A8I6RED5</accession>
<feature type="compositionally biased region" description="Acidic residues" evidence="6">
    <location>
        <begin position="488"/>
        <end position="499"/>
    </location>
</feature>
<dbReference type="Proteomes" id="UP000494040">
    <property type="component" value="Unassembled WGS sequence"/>
</dbReference>
<feature type="active site" description="Nucleophile" evidence="5">
    <location>
        <position position="347"/>
    </location>
</feature>
<feature type="compositionally biased region" description="Polar residues" evidence="6">
    <location>
        <begin position="521"/>
        <end position="533"/>
    </location>
</feature>
<dbReference type="Gene3D" id="3.30.70.1170">
    <property type="entry name" value="Sun protein, domain 3"/>
    <property type="match status" value="1"/>
</dbReference>
<dbReference type="GeneID" id="106663337"/>
<dbReference type="EnsemblMetazoa" id="XM_014388104.1">
    <property type="protein sequence ID" value="XP_014243590.1"/>
    <property type="gene ID" value="LOC106663337"/>
</dbReference>
<keyword evidence="9" id="KW-1185">Reference proteome</keyword>